<dbReference type="Proteomes" id="UP000663760">
    <property type="component" value="Chromosome 14"/>
</dbReference>
<organism evidence="1 2">
    <name type="scientific">Spirodela intermedia</name>
    <name type="common">Intermediate duckweed</name>
    <dbReference type="NCBI Taxonomy" id="51605"/>
    <lineage>
        <taxon>Eukaryota</taxon>
        <taxon>Viridiplantae</taxon>
        <taxon>Streptophyta</taxon>
        <taxon>Embryophyta</taxon>
        <taxon>Tracheophyta</taxon>
        <taxon>Spermatophyta</taxon>
        <taxon>Magnoliopsida</taxon>
        <taxon>Liliopsida</taxon>
        <taxon>Araceae</taxon>
        <taxon>Lemnoideae</taxon>
        <taxon>Spirodela</taxon>
    </lineage>
</organism>
<reference evidence="1" key="1">
    <citation type="submission" date="2020-02" db="EMBL/GenBank/DDBJ databases">
        <authorList>
            <person name="Scholz U."/>
            <person name="Mascher M."/>
            <person name="Fiebig A."/>
        </authorList>
    </citation>
    <scope>NUCLEOTIDE SEQUENCE</scope>
</reference>
<gene>
    <name evidence="1" type="ORF">SI8410_14018691</name>
</gene>
<sequence>MEERLKKLALWHTKTFRPMLTHDDLEPIMAVLGFVALPVASPPGHGGPWKEYAFHVAPQPSSGLHEHRLRGERLQGDRPKPAAPALQQQLPVRPRLPFPRIDGLHLLTYNAFIDAVGFHIGVGKVPDHFHVRGMPVHRVHDRMFDKVFRRMSDDRRGGDEERTLVYREGTLDQATLLPSGGNSVGVGSGATGVKGAATSLMCMVSLKEIFPPTKHIAV</sequence>
<name>A0A7I8LDC5_SPIIN</name>
<protein>
    <submittedName>
        <fullName evidence="1">Uncharacterized protein</fullName>
    </submittedName>
</protein>
<keyword evidence="2" id="KW-1185">Reference proteome</keyword>
<accession>A0A7I8LDC5</accession>
<dbReference type="AlphaFoldDB" id="A0A7I8LDC5"/>
<proteinExistence type="predicted"/>
<dbReference type="OrthoDB" id="767245at2759"/>
<dbReference type="EMBL" id="LR746277">
    <property type="protein sequence ID" value="CAA7408013.1"/>
    <property type="molecule type" value="Genomic_DNA"/>
</dbReference>
<evidence type="ECO:0000313" key="1">
    <source>
        <dbReference type="EMBL" id="CAA7408013.1"/>
    </source>
</evidence>
<evidence type="ECO:0000313" key="2">
    <source>
        <dbReference type="Proteomes" id="UP000663760"/>
    </source>
</evidence>